<sequence>MPVVSEGNRDRALVADNAMGGGCGWLAGAAAATTGTALALTAPHRTEIKFARPAPASPKER</sequence>
<dbReference type="EMBL" id="CAJVRL010000070">
    <property type="protein sequence ID" value="CAG8956499.1"/>
    <property type="molecule type" value="Genomic_DNA"/>
</dbReference>
<evidence type="ECO:0000313" key="1">
    <source>
        <dbReference type="EMBL" id="CAG8956499.1"/>
    </source>
</evidence>
<comment type="caution">
    <text evidence="1">The sequence shown here is derived from an EMBL/GenBank/DDBJ whole genome shotgun (WGS) entry which is preliminary data.</text>
</comment>
<protein>
    <submittedName>
        <fullName evidence="1">Uncharacterized protein</fullName>
    </submittedName>
</protein>
<proteinExistence type="predicted"/>
<reference evidence="1" key="1">
    <citation type="submission" date="2021-07" db="EMBL/GenBank/DDBJ databases">
        <authorList>
            <person name="Durling M."/>
        </authorList>
    </citation>
    <scope>NUCLEOTIDE SEQUENCE</scope>
</reference>
<dbReference type="Proteomes" id="UP000696280">
    <property type="component" value="Unassembled WGS sequence"/>
</dbReference>
<gene>
    <name evidence="1" type="ORF">HYFRA_00003885</name>
</gene>
<accession>A0A9N9KZT5</accession>
<keyword evidence="2" id="KW-1185">Reference proteome</keyword>
<dbReference type="AlphaFoldDB" id="A0A9N9KZT5"/>
<evidence type="ECO:0000313" key="2">
    <source>
        <dbReference type="Proteomes" id="UP000696280"/>
    </source>
</evidence>
<name>A0A9N9KZT5_9HELO</name>
<organism evidence="1 2">
    <name type="scientific">Hymenoscyphus fraxineus</name>
    <dbReference type="NCBI Taxonomy" id="746836"/>
    <lineage>
        <taxon>Eukaryota</taxon>
        <taxon>Fungi</taxon>
        <taxon>Dikarya</taxon>
        <taxon>Ascomycota</taxon>
        <taxon>Pezizomycotina</taxon>
        <taxon>Leotiomycetes</taxon>
        <taxon>Helotiales</taxon>
        <taxon>Helotiaceae</taxon>
        <taxon>Hymenoscyphus</taxon>
    </lineage>
</organism>